<dbReference type="InterPro" id="IPR038157">
    <property type="entry name" value="FeoA_core_dom"/>
</dbReference>
<proteinExistence type="predicted"/>
<evidence type="ECO:0000313" key="4">
    <source>
        <dbReference type="Proteomes" id="UP000284177"/>
    </source>
</evidence>
<comment type="caution">
    <text evidence="3">The sequence shown here is derived from an EMBL/GenBank/DDBJ whole genome shotgun (WGS) entry which is preliminary data.</text>
</comment>
<dbReference type="GO" id="GO:0046914">
    <property type="term" value="F:transition metal ion binding"/>
    <property type="evidence" value="ECO:0007669"/>
    <property type="project" value="InterPro"/>
</dbReference>
<reference evidence="3 4" key="1">
    <citation type="submission" date="2016-08" db="EMBL/GenBank/DDBJ databases">
        <title>Novel Firmicutes and Novel Genomes.</title>
        <authorList>
            <person name="Poppleton D.I."/>
            <person name="Gribaldo S."/>
        </authorList>
    </citation>
    <scope>NUCLEOTIDE SEQUENCE [LARGE SCALE GENOMIC DNA]</scope>
    <source>
        <strain evidence="3 4">CTT3</strain>
    </source>
</reference>
<evidence type="ECO:0000313" key="3">
    <source>
        <dbReference type="EMBL" id="RKD30043.1"/>
    </source>
</evidence>
<keyword evidence="1" id="KW-0408">Iron</keyword>
<keyword evidence="4" id="KW-1185">Reference proteome</keyword>
<dbReference type="SUPFAM" id="SSF50037">
    <property type="entry name" value="C-terminal domain of transcriptional repressors"/>
    <property type="match status" value="1"/>
</dbReference>
<dbReference type="OrthoDB" id="2111964at2"/>
<gene>
    <name evidence="3" type="ORF">BET03_04885</name>
</gene>
<accession>A0A419SXP9</accession>
<dbReference type="Pfam" id="PF04023">
    <property type="entry name" value="FeoA"/>
    <property type="match status" value="1"/>
</dbReference>
<dbReference type="InterPro" id="IPR008988">
    <property type="entry name" value="Transcriptional_repressor_C"/>
</dbReference>
<sequence length="73" mass="7957">MTLADVKRGDKFQITYIPDEKTRAFALRFGISEGATVSCAEKVPGGPVIVKRNLQEIAVGRNLANKIKIKNIG</sequence>
<organism evidence="3 4">
    <name type="scientific">Thermohalobacter berrensis</name>
    <dbReference type="NCBI Taxonomy" id="99594"/>
    <lineage>
        <taxon>Bacteria</taxon>
        <taxon>Bacillati</taxon>
        <taxon>Bacillota</taxon>
        <taxon>Tissierellia</taxon>
        <taxon>Tissierellales</taxon>
        <taxon>Thermohalobacteraceae</taxon>
        <taxon>Thermohalobacter</taxon>
    </lineage>
</organism>
<feature type="domain" description="Ferrous iron transporter FeoA-like" evidence="2">
    <location>
        <begin position="1"/>
        <end position="71"/>
    </location>
</feature>
<evidence type="ECO:0000256" key="1">
    <source>
        <dbReference type="ARBA" id="ARBA00023004"/>
    </source>
</evidence>
<dbReference type="InterPro" id="IPR007167">
    <property type="entry name" value="Fe-transptr_FeoA-like"/>
</dbReference>
<dbReference type="EMBL" id="MCIB01000036">
    <property type="protein sequence ID" value="RKD30043.1"/>
    <property type="molecule type" value="Genomic_DNA"/>
</dbReference>
<dbReference type="SMART" id="SM00899">
    <property type="entry name" value="FeoA"/>
    <property type="match status" value="1"/>
</dbReference>
<protein>
    <submittedName>
        <fullName evidence="3">Iron transporter</fullName>
    </submittedName>
</protein>
<dbReference type="Proteomes" id="UP000284177">
    <property type="component" value="Unassembled WGS sequence"/>
</dbReference>
<dbReference type="RefSeq" id="WP_120170278.1">
    <property type="nucleotide sequence ID" value="NZ_MCIB01000036.1"/>
</dbReference>
<name>A0A419SXP9_9FIRM</name>
<dbReference type="AlphaFoldDB" id="A0A419SXP9"/>
<dbReference type="Gene3D" id="2.30.30.90">
    <property type="match status" value="1"/>
</dbReference>
<evidence type="ECO:0000259" key="2">
    <source>
        <dbReference type="SMART" id="SM00899"/>
    </source>
</evidence>